<feature type="compositionally biased region" description="Basic residues" evidence="1">
    <location>
        <begin position="21"/>
        <end position="35"/>
    </location>
</feature>
<proteinExistence type="predicted"/>
<evidence type="ECO:0000256" key="2">
    <source>
        <dbReference type="SAM" id="Phobius"/>
    </source>
</evidence>
<reference evidence="3 4" key="1">
    <citation type="submission" date="2024-02" db="EMBL/GenBank/DDBJ databases">
        <title>High-quality chromosome-scale genome assembly of Pensacola bahiagrass (Paspalum notatum Flugge var. saurae).</title>
        <authorList>
            <person name="Vega J.M."/>
            <person name="Podio M."/>
            <person name="Orjuela J."/>
            <person name="Siena L.A."/>
            <person name="Pessino S.C."/>
            <person name="Combes M.C."/>
            <person name="Mariac C."/>
            <person name="Albertini E."/>
            <person name="Pupilli F."/>
            <person name="Ortiz J.P.A."/>
            <person name="Leblanc O."/>
        </authorList>
    </citation>
    <scope>NUCLEOTIDE SEQUENCE [LARGE SCALE GENOMIC DNA]</scope>
    <source>
        <strain evidence="3">R1</strain>
        <tissue evidence="3">Leaf</tissue>
    </source>
</reference>
<keyword evidence="2" id="KW-0472">Membrane</keyword>
<feature type="transmembrane region" description="Helical" evidence="2">
    <location>
        <begin position="175"/>
        <end position="199"/>
    </location>
</feature>
<keyword evidence="2" id="KW-1133">Transmembrane helix</keyword>
<evidence type="ECO:0000256" key="1">
    <source>
        <dbReference type="SAM" id="MobiDB-lite"/>
    </source>
</evidence>
<feature type="region of interest" description="Disordered" evidence="1">
    <location>
        <begin position="21"/>
        <end position="72"/>
    </location>
</feature>
<evidence type="ECO:0000313" key="4">
    <source>
        <dbReference type="Proteomes" id="UP001341281"/>
    </source>
</evidence>
<dbReference type="AlphaFoldDB" id="A0AAQ3WSK6"/>
<gene>
    <name evidence="3" type="ORF">U9M48_021030</name>
</gene>
<sequence>MDFYENIKDKRALIHYYSAKVAKKKKKKKKKKKANGRWPFPTLDSPELSEASMVGPNHPPLSSPTNPSKRDKKPLRFLHFLPSTQTPTRGGGRGARAQAWRRCPIHAASNPPSLHLVVSVDPTAARASSSSCSPPHSDEFCHCQGCAAKYALLRDEENPRLAIFERRLPCCGCGIGWSSFLLGFLCPLIWYFATTLYCCKYYNKDPRERPGLAASAVAANAPSDAEERLTLHESVWFCQTSHWDGLNHRASQ</sequence>
<organism evidence="3 4">
    <name type="scientific">Paspalum notatum var. saurae</name>
    <dbReference type="NCBI Taxonomy" id="547442"/>
    <lineage>
        <taxon>Eukaryota</taxon>
        <taxon>Viridiplantae</taxon>
        <taxon>Streptophyta</taxon>
        <taxon>Embryophyta</taxon>
        <taxon>Tracheophyta</taxon>
        <taxon>Spermatophyta</taxon>
        <taxon>Magnoliopsida</taxon>
        <taxon>Liliopsida</taxon>
        <taxon>Poales</taxon>
        <taxon>Poaceae</taxon>
        <taxon>PACMAD clade</taxon>
        <taxon>Panicoideae</taxon>
        <taxon>Andropogonodae</taxon>
        <taxon>Paspaleae</taxon>
        <taxon>Paspalinae</taxon>
        <taxon>Paspalum</taxon>
    </lineage>
</organism>
<dbReference type="PANTHER" id="PTHR46666:SF2">
    <property type="entry name" value="60S RIBOSOMAL L18A-LIKE PROTEIN"/>
    <property type="match status" value="1"/>
</dbReference>
<protein>
    <submittedName>
        <fullName evidence="3">Uncharacterized protein</fullName>
    </submittedName>
</protein>
<dbReference type="EMBL" id="CP144748">
    <property type="protein sequence ID" value="WVZ72597.1"/>
    <property type="molecule type" value="Genomic_DNA"/>
</dbReference>
<evidence type="ECO:0000313" key="3">
    <source>
        <dbReference type="EMBL" id="WVZ72597.1"/>
    </source>
</evidence>
<accession>A0AAQ3WSK6</accession>
<keyword evidence="2" id="KW-0812">Transmembrane</keyword>
<dbReference type="PANTHER" id="PTHR46666">
    <property type="entry name" value="60S RIBOSOMAL L18A-LIKE PROTEIN"/>
    <property type="match status" value="1"/>
</dbReference>
<dbReference type="Proteomes" id="UP001341281">
    <property type="component" value="Chromosome 04"/>
</dbReference>
<name>A0AAQ3WSK6_PASNO</name>
<keyword evidence="4" id="KW-1185">Reference proteome</keyword>